<protein>
    <recommendedName>
        <fullName evidence="11">Probable nicotinate-nucleotide pyrophosphorylase [carboxylating]</fullName>
        <ecNumber evidence="5">2.4.2.19</ecNumber>
    </recommendedName>
    <alternativeName>
        <fullName evidence="9">Quinolinate phosphoribosyltransferase [decarboxylating]</fullName>
    </alternativeName>
</protein>
<keyword evidence="17" id="KW-1185">Reference proteome</keyword>
<dbReference type="FunFam" id="3.20.20.70:FF:000030">
    <property type="entry name" value="Nicotinate-nucleotide pyrophosphorylase, carboxylating"/>
    <property type="match status" value="1"/>
</dbReference>
<evidence type="ECO:0000256" key="9">
    <source>
        <dbReference type="ARBA" id="ARBA00033102"/>
    </source>
</evidence>
<keyword evidence="8 12" id="KW-0808">Transferase</keyword>
<keyword evidence="6" id="KW-0662">Pyridine nucleotide biosynthesis</keyword>
<gene>
    <name evidence="16" type="ORF">HNQ40_003617</name>
</gene>
<dbReference type="GO" id="GO:0004514">
    <property type="term" value="F:nicotinate-nucleotide diphosphorylase (carboxylating) activity"/>
    <property type="evidence" value="ECO:0007669"/>
    <property type="project" value="UniProtKB-EC"/>
</dbReference>
<accession>A0A7X0H9G6</accession>
<dbReference type="InterPro" id="IPR013785">
    <property type="entry name" value="Aldolase_TIM"/>
</dbReference>
<feature type="domain" description="Quinolinate phosphoribosyl transferase C-terminal" evidence="14">
    <location>
        <begin position="118"/>
        <end position="292"/>
    </location>
</feature>
<comment type="caution">
    <text evidence="16">The sequence shown here is derived from an EMBL/GenBank/DDBJ whole genome shotgun (WGS) entry which is preliminary data.</text>
</comment>
<dbReference type="PANTHER" id="PTHR32179">
    <property type="entry name" value="NICOTINATE-NUCLEOTIDE PYROPHOSPHORYLASE [CARBOXYLATING]"/>
    <property type="match status" value="1"/>
</dbReference>
<feature type="binding site" evidence="13">
    <location>
        <begin position="256"/>
        <end position="258"/>
    </location>
    <ligand>
        <name>substrate</name>
    </ligand>
</feature>
<dbReference type="NCBIfam" id="TIGR00078">
    <property type="entry name" value="nadC"/>
    <property type="match status" value="1"/>
</dbReference>
<feature type="binding site" evidence="13">
    <location>
        <position position="209"/>
    </location>
    <ligand>
        <name>substrate</name>
    </ligand>
</feature>
<evidence type="ECO:0000256" key="7">
    <source>
        <dbReference type="ARBA" id="ARBA00022676"/>
    </source>
</evidence>
<evidence type="ECO:0000256" key="4">
    <source>
        <dbReference type="ARBA" id="ARBA00011218"/>
    </source>
</evidence>
<feature type="binding site" evidence="13">
    <location>
        <position position="106"/>
    </location>
    <ligand>
        <name>substrate</name>
    </ligand>
</feature>
<reference evidence="16 17" key="1">
    <citation type="submission" date="2020-08" db="EMBL/GenBank/DDBJ databases">
        <title>Genomic Encyclopedia of Type Strains, Phase IV (KMG-IV): sequencing the most valuable type-strain genomes for metagenomic binning, comparative biology and taxonomic classification.</title>
        <authorList>
            <person name="Goeker M."/>
        </authorList>
    </citation>
    <scope>NUCLEOTIDE SEQUENCE [LARGE SCALE GENOMIC DNA]</scope>
    <source>
        <strain evidence="16 17">DSM 103725</strain>
    </source>
</reference>
<dbReference type="PANTHER" id="PTHR32179:SF3">
    <property type="entry name" value="NICOTINATE-NUCLEOTIDE PYROPHOSPHORYLASE [CARBOXYLATING]"/>
    <property type="match status" value="1"/>
</dbReference>
<keyword evidence="7 12" id="KW-0328">Glycosyltransferase</keyword>
<evidence type="ECO:0000259" key="14">
    <source>
        <dbReference type="Pfam" id="PF01729"/>
    </source>
</evidence>
<dbReference type="InterPro" id="IPR002638">
    <property type="entry name" value="Quinolinate_PRibosylTrfase_C"/>
</dbReference>
<dbReference type="Gene3D" id="3.20.20.70">
    <property type="entry name" value="Aldolase class I"/>
    <property type="match status" value="1"/>
</dbReference>
<dbReference type="RefSeq" id="WP_184679323.1">
    <property type="nucleotide sequence ID" value="NZ_JACHGY010000002.1"/>
</dbReference>
<dbReference type="GO" id="GO:0005737">
    <property type="term" value="C:cytoplasm"/>
    <property type="evidence" value="ECO:0007669"/>
    <property type="project" value="TreeGrafter"/>
</dbReference>
<comment type="catalytic activity">
    <reaction evidence="10">
        <text>nicotinate beta-D-ribonucleotide + CO2 + diphosphate = quinolinate + 5-phospho-alpha-D-ribose 1-diphosphate + 2 H(+)</text>
        <dbReference type="Rhea" id="RHEA:12733"/>
        <dbReference type="ChEBI" id="CHEBI:15378"/>
        <dbReference type="ChEBI" id="CHEBI:16526"/>
        <dbReference type="ChEBI" id="CHEBI:29959"/>
        <dbReference type="ChEBI" id="CHEBI:33019"/>
        <dbReference type="ChEBI" id="CHEBI:57502"/>
        <dbReference type="ChEBI" id="CHEBI:58017"/>
        <dbReference type="EC" id="2.4.2.19"/>
    </reaction>
</comment>
<feature type="binding site" evidence="13">
    <location>
        <position position="173"/>
    </location>
    <ligand>
        <name>substrate</name>
    </ligand>
</feature>
<evidence type="ECO:0000313" key="17">
    <source>
        <dbReference type="Proteomes" id="UP000541810"/>
    </source>
</evidence>
<evidence type="ECO:0000259" key="15">
    <source>
        <dbReference type="Pfam" id="PF02749"/>
    </source>
</evidence>
<evidence type="ECO:0000256" key="8">
    <source>
        <dbReference type="ARBA" id="ARBA00022679"/>
    </source>
</evidence>
<dbReference type="GO" id="GO:0009435">
    <property type="term" value="P:NAD+ biosynthetic process"/>
    <property type="evidence" value="ECO:0007669"/>
    <property type="project" value="UniProtKB-UniPathway"/>
</dbReference>
<organism evidence="16 17">
    <name type="scientific">Algisphaera agarilytica</name>
    <dbReference type="NCBI Taxonomy" id="1385975"/>
    <lineage>
        <taxon>Bacteria</taxon>
        <taxon>Pseudomonadati</taxon>
        <taxon>Planctomycetota</taxon>
        <taxon>Phycisphaerae</taxon>
        <taxon>Phycisphaerales</taxon>
        <taxon>Phycisphaeraceae</taxon>
        <taxon>Algisphaera</taxon>
    </lineage>
</organism>
<evidence type="ECO:0000256" key="12">
    <source>
        <dbReference type="PIRNR" id="PIRNR006250"/>
    </source>
</evidence>
<dbReference type="CDD" id="cd01572">
    <property type="entry name" value="QPRTase"/>
    <property type="match status" value="1"/>
</dbReference>
<evidence type="ECO:0000313" key="16">
    <source>
        <dbReference type="EMBL" id="MBB6431734.1"/>
    </source>
</evidence>
<comment type="pathway">
    <text evidence="2">Cofactor biosynthesis; NAD(+) biosynthesis; nicotinate D-ribonucleotide from quinolinate: step 1/1.</text>
</comment>
<dbReference type="InterPro" id="IPR037128">
    <property type="entry name" value="Quinolinate_PRibosylTase_N_sf"/>
</dbReference>
<dbReference type="Gene3D" id="3.90.1170.20">
    <property type="entry name" value="Quinolinate phosphoribosyl transferase, N-terminal domain"/>
    <property type="match status" value="1"/>
</dbReference>
<evidence type="ECO:0000256" key="5">
    <source>
        <dbReference type="ARBA" id="ARBA00011944"/>
    </source>
</evidence>
<evidence type="ECO:0000256" key="2">
    <source>
        <dbReference type="ARBA" id="ARBA00004893"/>
    </source>
</evidence>
<evidence type="ECO:0000256" key="13">
    <source>
        <dbReference type="PIRSR" id="PIRSR006250-1"/>
    </source>
</evidence>
<feature type="binding site" evidence="13">
    <location>
        <begin position="277"/>
        <end position="279"/>
    </location>
    <ligand>
        <name>substrate</name>
    </ligand>
</feature>
<dbReference type="EMBL" id="JACHGY010000002">
    <property type="protein sequence ID" value="MBB6431734.1"/>
    <property type="molecule type" value="Genomic_DNA"/>
</dbReference>
<evidence type="ECO:0000256" key="11">
    <source>
        <dbReference type="ARBA" id="ARBA00069173"/>
    </source>
</evidence>
<feature type="binding site" evidence="13">
    <location>
        <position position="163"/>
    </location>
    <ligand>
        <name>substrate</name>
    </ligand>
</feature>
<dbReference type="UniPathway" id="UPA00253">
    <property type="reaction ID" value="UER00331"/>
</dbReference>
<comment type="function">
    <text evidence="1">Involved in the catabolism of quinolinic acid (QA).</text>
</comment>
<dbReference type="InterPro" id="IPR027277">
    <property type="entry name" value="NadC/ModD"/>
</dbReference>
<proteinExistence type="inferred from homology"/>
<dbReference type="Pfam" id="PF02749">
    <property type="entry name" value="QRPTase_N"/>
    <property type="match status" value="1"/>
</dbReference>
<dbReference type="InterPro" id="IPR004393">
    <property type="entry name" value="NadC"/>
</dbReference>
<evidence type="ECO:0000256" key="1">
    <source>
        <dbReference type="ARBA" id="ARBA00003237"/>
    </source>
</evidence>
<dbReference type="SUPFAM" id="SSF51690">
    <property type="entry name" value="Nicotinate/Quinolinate PRTase C-terminal domain-like"/>
    <property type="match status" value="1"/>
</dbReference>
<feature type="domain" description="Quinolinate phosphoribosyl transferase N-terminal" evidence="15">
    <location>
        <begin position="31"/>
        <end position="116"/>
    </location>
</feature>
<dbReference type="Proteomes" id="UP000541810">
    <property type="component" value="Unassembled WGS sequence"/>
</dbReference>
<dbReference type="PIRSF" id="PIRSF006250">
    <property type="entry name" value="NadC_ModD"/>
    <property type="match status" value="1"/>
</dbReference>
<comment type="similarity">
    <text evidence="3 12">Belongs to the NadC/ModD family.</text>
</comment>
<dbReference type="FunFam" id="3.90.1170.20:FF:000001">
    <property type="entry name" value="Nicotinate-nucleotide diphosphorylase (Carboxylating)"/>
    <property type="match status" value="1"/>
</dbReference>
<dbReference type="SUPFAM" id="SSF54675">
    <property type="entry name" value="Nicotinate/Quinolinate PRTase N-terminal domain-like"/>
    <property type="match status" value="1"/>
</dbReference>
<sequence length="298" mass="31417">MPPLDAYISDQALDQLLAVAQFEDLGPTNLDATSALFIDENTTAEAKVVARQPGTVAGLALLPAIIERYDPNVTLQSVALDGARVEPGDAVAVFSGSLRSVLMLERVALNFLGHLSGVATHTAAFADRIAHTSAKVYDTRKTLPGLRGLQKYAVACGGGGTHRMGLYDAVLVKDNHLAHVPIAEWTDALRAMADRARSEIEGLKFVMVEVDTLEQLAQVLPAGVDLVLLDNMPPDVLRQAVDMRNQTAPGVQLEASGGVTLDSVVAIAESGVDRISVGALTHSSINLDLGLDIEPVAS</sequence>
<feature type="binding site" evidence="13">
    <location>
        <begin position="139"/>
        <end position="141"/>
    </location>
    <ligand>
        <name>substrate</name>
    </ligand>
</feature>
<dbReference type="InterPro" id="IPR036068">
    <property type="entry name" value="Nicotinate_pribotase-like_C"/>
</dbReference>
<comment type="subunit">
    <text evidence="4">Hexamer formed by 3 homodimers.</text>
</comment>
<feature type="binding site" evidence="13">
    <location>
        <position position="230"/>
    </location>
    <ligand>
        <name>substrate</name>
    </ligand>
</feature>
<evidence type="ECO:0000256" key="10">
    <source>
        <dbReference type="ARBA" id="ARBA00047445"/>
    </source>
</evidence>
<dbReference type="EC" id="2.4.2.19" evidence="5"/>
<dbReference type="GO" id="GO:0034213">
    <property type="term" value="P:quinolinate catabolic process"/>
    <property type="evidence" value="ECO:0007669"/>
    <property type="project" value="TreeGrafter"/>
</dbReference>
<name>A0A7X0H9G6_9BACT</name>
<evidence type="ECO:0000256" key="6">
    <source>
        <dbReference type="ARBA" id="ARBA00022642"/>
    </source>
</evidence>
<dbReference type="Pfam" id="PF01729">
    <property type="entry name" value="QRPTase_C"/>
    <property type="match status" value="1"/>
</dbReference>
<dbReference type="InterPro" id="IPR022412">
    <property type="entry name" value="Quinolinate_PRibosylTrfase_N"/>
</dbReference>
<dbReference type="AlphaFoldDB" id="A0A7X0H9G6"/>
<evidence type="ECO:0000256" key="3">
    <source>
        <dbReference type="ARBA" id="ARBA00009400"/>
    </source>
</evidence>